<dbReference type="AlphaFoldDB" id="A0A2M8L7I6"/>
<dbReference type="PANTHER" id="PTHR43685:SF2">
    <property type="entry name" value="GLYCOSYLTRANSFERASE 2-LIKE DOMAIN-CONTAINING PROTEIN"/>
    <property type="match status" value="1"/>
</dbReference>
<dbReference type="InterPro" id="IPR001173">
    <property type="entry name" value="Glyco_trans_2-like"/>
</dbReference>
<keyword evidence="1" id="KW-0812">Transmembrane</keyword>
<keyword evidence="1" id="KW-1133">Transmembrane helix</keyword>
<feature type="transmembrane region" description="Helical" evidence="1">
    <location>
        <begin position="303"/>
        <end position="328"/>
    </location>
</feature>
<sequence length="334" mass="37937">MKKQPFISVIIPTLNRKQVLAEALLSFNKVAYPRDRLELVLVSDGSTDGTDKMVTTIKKKLNYHFVFVKKARGGISAAKNAAIKKSRGQIIVSTDDDCLFESKWLQKLTAPFADPRIGSVGGPDRAIKKESILAKSIDFAFSSFIGSGGIHGRFLKVKLGNFYPVGCNMAFRRSLVKKIGYFDESLAPGEETDFNHRIEKAGFKIVLVREAFVWHRPRNSIKRFIPFAFKRGMARVEIVRRHRQYAELIYFLPAIMILVAACLLLLGFFFSIFWKLFVGLLMIYLLLIFSAGFSSALTYRHPLYFFSVPFLIFLQHALHGSGFLFAFIKLIEKK</sequence>
<dbReference type="InterPro" id="IPR050834">
    <property type="entry name" value="Glycosyltransf_2"/>
</dbReference>
<evidence type="ECO:0000259" key="2">
    <source>
        <dbReference type="Pfam" id="PF00535"/>
    </source>
</evidence>
<name>A0A2M8L7I6_9BACT</name>
<dbReference type="SUPFAM" id="SSF53448">
    <property type="entry name" value="Nucleotide-diphospho-sugar transferases"/>
    <property type="match status" value="1"/>
</dbReference>
<dbReference type="Gene3D" id="3.90.550.10">
    <property type="entry name" value="Spore Coat Polysaccharide Biosynthesis Protein SpsA, Chain A"/>
    <property type="match status" value="1"/>
</dbReference>
<feature type="transmembrane region" description="Helical" evidence="1">
    <location>
        <begin position="276"/>
        <end position="297"/>
    </location>
</feature>
<proteinExistence type="predicted"/>
<feature type="domain" description="Glycosyltransferase 2-like" evidence="2">
    <location>
        <begin position="8"/>
        <end position="180"/>
    </location>
</feature>
<gene>
    <name evidence="3" type="ORF">COU97_01180</name>
</gene>
<protein>
    <recommendedName>
        <fullName evidence="2">Glycosyltransferase 2-like domain-containing protein</fullName>
    </recommendedName>
</protein>
<dbReference type="PANTHER" id="PTHR43685">
    <property type="entry name" value="GLYCOSYLTRANSFERASE"/>
    <property type="match status" value="1"/>
</dbReference>
<accession>A0A2M8L7I6</accession>
<dbReference type="Proteomes" id="UP000231579">
    <property type="component" value="Unassembled WGS sequence"/>
</dbReference>
<evidence type="ECO:0000313" key="4">
    <source>
        <dbReference type="Proteomes" id="UP000231579"/>
    </source>
</evidence>
<keyword evidence="1" id="KW-0472">Membrane</keyword>
<dbReference type="InterPro" id="IPR029044">
    <property type="entry name" value="Nucleotide-diphossugar_trans"/>
</dbReference>
<feature type="transmembrane region" description="Helical" evidence="1">
    <location>
        <begin position="248"/>
        <end position="269"/>
    </location>
</feature>
<comment type="caution">
    <text evidence="3">The sequence shown here is derived from an EMBL/GenBank/DDBJ whole genome shotgun (WGS) entry which is preliminary data.</text>
</comment>
<reference evidence="4" key="1">
    <citation type="submission" date="2017-09" db="EMBL/GenBank/DDBJ databases">
        <title>Depth-based differentiation of microbial function through sediment-hosted aquifers and enrichment of novel symbionts in the deep terrestrial subsurface.</title>
        <authorList>
            <person name="Probst A.J."/>
            <person name="Ladd B."/>
            <person name="Jarett J.K."/>
            <person name="Geller-Mcgrath D.E."/>
            <person name="Sieber C.M.K."/>
            <person name="Emerson J.B."/>
            <person name="Anantharaman K."/>
            <person name="Thomas B.C."/>
            <person name="Malmstrom R."/>
            <person name="Stieglmeier M."/>
            <person name="Klingl A."/>
            <person name="Woyke T."/>
            <person name="Ryan C.M."/>
            <person name="Banfield J.F."/>
        </authorList>
    </citation>
    <scope>NUCLEOTIDE SEQUENCE [LARGE SCALE GENOMIC DNA]</scope>
</reference>
<dbReference type="Pfam" id="PF00535">
    <property type="entry name" value="Glycos_transf_2"/>
    <property type="match status" value="1"/>
</dbReference>
<evidence type="ECO:0000313" key="3">
    <source>
        <dbReference type="EMBL" id="PJE70158.1"/>
    </source>
</evidence>
<evidence type="ECO:0000256" key="1">
    <source>
        <dbReference type="SAM" id="Phobius"/>
    </source>
</evidence>
<organism evidence="3 4">
    <name type="scientific">Candidatus Shapirobacteria bacterium CG10_big_fil_rev_8_21_14_0_10_48_15</name>
    <dbReference type="NCBI Taxonomy" id="1974484"/>
    <lineage>
        <taxon>Bacteria</taxon>
        <taxon>Candidatus Shapironibacteriota</taxon>
    </lineage>
</organism>
<dbReference type="EMBL" id="PFEM01000017">
    <property type="protein sequence ID" value="PJE70158.1"/>
    <property type="molecule type" value="Genomic_DNA"/>
</dbReference>